<proteinExistence type="predicted"/>
<gene>
    <name evidence="1" type="ORF">BXZ70DRAFT_1009602</name>
</gene>
<sequence length="172" mass="19534">MSGTFILLQYGEDFRNMRFEDLEGRLAFSLRTVEETPNMILRLSRESQWSQHHSAIMGPTSSFFYFGPARSQGYLAYGNNPTQPMANSRRQKNPSSTSRYFLAQNGAEYKWRISSERLECVDSKGVILASWELAEPGDEFHARLTVKPAALSLITEVVTTLTLNRIGSSLNW</sequence>
<evidence type="ECO:0000313" key="2">
    <source>
        <dbReference type="Proteomes" id="UP000813824"/>
    </source>
</evidence>
<reference evidence="1" key="1">
    <citation type="journal article" date="2021" name="New Phytol.">
        <title>Evolutionary innovations through gain and loss of genes in the ectomycorrhizal Boletales.</title>
        <authorList>
            <person name="Wu G."/>
            <person name="Miyauchi S."/>
            <person name="Morin E."/>
            <person name="Kuo A."/>
            <person name="Drula E."/>
            <person name="Varga T."/>
            <person name="Kohler A."/>
            <person name="Feng B."/>
            <person name="Cao Y."/>
            <person name="Lipzen A."/>
            <person name="Daum C."/>
            <person name="Hundley H."/>
            <person name="Pangilinan J."/>
            <person name="Johnson J."/>
            <person name="Barry K."/>
            <person name="LaButti K."/>
            <person name="Ng V."/>
            <person name="Ahrendt S."/>
            <person name="Min B."/>
            <person name="Choi I.G."/>
            <person name="Park H."/>
            <person name="Plett J.M."/>
            <person name="Magnuson J."/>
            <person name="Spatafora J.W."/>
            <person name="Nagy L.G."/>
            <person name="Henrissat B."/>
            <person name="Grigoriev I.V."/>
            <person name="Yang Z.L."/>
            <person name="Xu J."/>
            <person name="Martin F.M."/>
        </authorList>
    </citation>
    <scope>NUCLEOTIDE SEQUENCE</scope>
    <source>
        <strain evidence="1">KKN 215</strain>
    </source>
</reference>
<organism evidence="1 2">
    <name type="scientific">Cristinia sonorae</name>
    <dbReference type="NCBI Taxonomy" id="1940300"/>
    <lineage>
        <taxon>Eukaryota</taxon>
        <taxon>Fungi</taxon>
        <taxon>Dikarya</taxon>
        <taxon>Basidiomycota</taxon>
        <taxon>Agaricomycotina</taxon>
        <taxon>Agaricomycetes</taxon>
        <taxon>Agaricomycetidae</taxon>
        <taxon>Agaricales</taxon>
        <taxon>Pleurotineae</taxon>
        <taxon>Stephanosporaceae</taxon>
        <taxon>Cristinia</taxon>
    </lineage>
</organism>
<comment type="caution">
    <text evidence="1">The sequence shown here is derived from an EMBL/GenBank/DDBJ whole genome shotgun (WGS) entry which is preliminary data.</text>
</comment>
<dbReference type="OrthoDB" id="3168860at2759"/>
<keyword evidence="2" id="KW-1185">Reference proteome</keyword>
<dbReference type="AlphaFoldDB" id="A0A8K0UJZ8"/>
<evidence type="ECO:0000313" key="1">
    <source>
        <dbReference type="EMBL" id="KAH8096598.1"/>
    </source>
</evidence>
<dbReference type="Proteomes" id="UP000813824">
    <property type="component" value="Unassembled WGS sequence"/>
</dbReference>
<name>A0A8K0UJZ8_9AGAR</name>
<protein>
    <submittedName>
        <fullName evidence="1">Uncharacterized protein</fullName>
    </submittedName>
</protein>
<accession>A0A8K0UJZ8</accession>
<dbReference type="EMBL" id="JAEVFJ010000023">
    <property type="protein sequence ID" value="KAH8096598.1"/>
    <property type="molecule type" value="Genomic_DNA"/>
</dbReference>